<dbReference type="Proteomes" id="UP000665026">
    <property type="component" value="Chromosome"/>
</dbReference>
<dbReference type="Pfam" id="PF11351">
    <property type="entry name" value="GTA_holin_3TM"/>
    <property type="match status" value="1"/>
</dbReference>
<evidence type="ECO:0000256" key="1">
    <source>
        <dbReference type="SAM" id="Phobius"/>
    </source>
</evidence>
<keyword evidence="1" id="KW-0812">Transmembrane</keyword>
<reference evidence="2" key="1">
    <citation type="submission" date="2020-07" db="EMBL/GenBank/DDBJ databases">
        <title>Genome sequences of bacteria associated with the marine, planktonic diatom Thalassiosira profunda strain ECT2AJA-044.</title>
        <authorList>
            <person name="Gargas C.B."/>
            <person name="Roberts W.R."/>
            <person name="Alverson A.J."/>
        </authorList>
    </citation>
    <scope>NUCLEOTIDE SEQUENCE</scope>
    <source>
        <strain evidence="2">ECT2AJA-044</strain>
    </source>
</reference>
<dbReference type="EMBL" id="CP060010">
    <property type="protein sequence ID" value="QTN35446.1"/>
    <property type="molecule type" value="Genomic_DNA"/>
</dbReference>
<protein>
    <submittedName>
        <fullName evidence="2">Holin family protein</fullName>
    </submittedName>
</protein>
<keyword evidence="1" id="KW-0472">Membrane</keyword>
<name>A0A975ENQ7_9RHOB</name>
<dbReference type="RefSeq" id="WP_209356151.1">
    <property type="nucleotide sequence ID" value="NZ_CP060010.1"/>
</dbReference>
<accession>A0A975ENQ7</accession>
<organism evidence="2 3">
    <name type="scientific">Cognatishimia activa</name>
    <dbReference type="NCBI Taxonomy" id="1715691"/>
    <lineage>
        <taxon>Bacteria</taxon>
        <taxon>Pseudomonadati</taxon>
        <taxon>Pseudomonadota</taxon>
        <taxon>Alphaproteobacteria</taxon>
        <taxon>Rhodobacterales</taxon>
        <taxon>Paracoccaceae</taxon>
        <taxon>Cognatishimia</taxon>
    </lineage>
</organism>
<dbReference type="AlphaFoldDB" id="A0A975ENQ7"/>
<feature type="transmembrane region" description="Helical" evidence="1">
    <location>
        <begin position="107"/>
        <end position="125"/>
    </location>
</feature>
<gene>
    <name evidence="2" type="ORF">HZ995_13295</name>
</gene>
<dbReference type="KEGG" id="cact:HZ995_13295"/>
<feature type="transmembrane region" description="Helical" evidence="1">
    <location>
        <begin position="74"/>
        <end position="95"/>
    </location>
</feature>
<evidence type="ECO:0000313" key="2">
    <source>
        <dbReference type="EMBL" id="QTN35446.1"/>
    </source>
</evidence>
<keyword evidence="1" id="KW-1133">Transmembrane helix</keyword>
<proteinExistence type="predicted"/>
<evidence type="ECO:0000313" key="3">
    <source>
        <dbReference type="Proteomes" id="UP000665026"/>
    </source>
</evidence>
<dbReference type="InterPro" id="IPR021497">
    <property type="entry name" value="GTA_holin_3TM"/>
</dbReference>
<sequence length="177" mass="19353">MGVVGRILDVIFGGGRNVVAETAEVFRQNSEKGAAREHDLRGATLAQFGGEFRQSNRGGFDRVMDGINRLPRPLMALGCIGLFVAAMVDPLWFAARMQGIALVPEPLWWLLGVVVSFYFGARHQAKGQQFQRDIARGLARSAQVVNAISQIENLAVESADQSTEVNPALAEWKRSQS</sequence>